<dbReference type="Pfam" id="PF00266">
    <property type="entry name" value="Aminotran_5"/>
    <property type="match status" value="1"/>
</dbReference>
<dbReference type="InterPro" id="IPR015424">
    <property type="entry name" value="PyrdxlP-dep_Trfase"/>
</dbReference>
<dbReference type="SUPFAM" id="SSF53383">
    <property type="entry name" value="PLP-dependent transferases"/>
    <property type="match status" value="1"/>
</dbReference>
<evidence type="ECO:0000313" key="3">
    <source>
        <dbReference type="EMBL" id="OQE79421.1"/>
    </source>
</evidence>
<accession>A0A1V6XWG1</accession>
<keyword evidence="1" id="KW-0663">Pyridoxal phosphate</keyword>
<dbReference type="PANTHER" id="PTHR43092">
    <property type="entry name" value="L-CYSTEINE DESULFHYDRASE"/>
    <property type="match status" value="1"/>
</dbReference>
<dbReference type="InterPro" id="IPR000192">
    <property type="entry name" value="Aminotrans_V_dom"/>
</dbReference>
<evidence type="ECO:0000259" key="2">
    <source>
        <dbReference type="Pfam" id="PF00266"/>
    </source>
</evidence>
<dbReference type="OMA" id="TGNCHKW"/>
<protein>
    <recommendedName>
        <fullName evidence="2">Aminotransferase class V domain-containing protein</fullName>
    </recommendedName>
</protein>
<sequence length="450" mass="50164">MTTTSQLTPFGKPMLKHWMFDPAYKNLNHGSFGAHPIPVKDAQRAFMDLADVQPDPYIRKQHAEYLDTAREAVAKILNAQRDECVFVKNATTGVATVLYNLAFQPGEALVYFEPVYGAVEKGVVSLQEHTSLQSRKVPFQFPISEDELVRRFREVIRQTREEGLKVRASVFDAIVSNPGVRFPFERITAICREEGILSVIDAAHGVGNIHLDMEKLQPDFFVSNCHNCAVLYTPRRNQHLLRSTMPTSWGFIPAPDSPETIASVLEDPNSPVTKTAFEQLFEFVATSDDSAYLCVPAALKFRAEVCGGEDAIIAYNQRVANEGADAVAAALGTDVMQEPDLKPGQESRMRQCAMTTVRLPIAVAPAGKEGEFFDHTALVVLSEEDAPKAFSWIQTQLLDKHNTFLPVFRHGPWLWTRLSGQTYLETSDFESIGVVLRDLCGRVAKKEFKA</sequence>
<dbReference type="Proteomes" id="UP000191691">
    <property type="component" value="Unassembled WGS sequence"/>
</dbReference>
<name>A0A1V6XWG1_PENNA</name>
<keyword evidence="4" id="KW-1185">Reference proteome</keyword>
<organism evidence="3 4">
    <name type="scientific">Penicillium nalgiovense</name>
    <dbReference type="NCBI Taxonomy" id="60175"/>
    <lineage>
        <taxon>Eukaryota</taxon>
        <taxon>Fungi</taxon>
        <taxon>Dikarya</taxon>
        <taxon>Ascomycota</taxon>
        <taxon>Pezizomycotina</taxon>
        <taxon>Eurotiomycetes</taxon>
        <taxon>Eurotiomycetidae</taxon>
        <taxon>Eurotiales</taxon>
        <taxon>Aspergillaceae</taxon>
        <taxon>Penicillium</taxon>
    </lineage>
</organism>
<dbReference type="InterPro" id="IPR015421">
    <property type="entry name" value="PyrdxlP-dep_Trfase_major"/>
</dbReference>
<dbReference type="STRING" id="60175.A0A1V6XWG1"/>
<dbReference type="PANTHER" id="PTHR43092:SF2">
    <property type="entry name" value="HERCYNYLCYSTEINE SULFOXIDE LYASE"/>
    <property type="match status" value="1"/>
</dbReference>
<reference evidence="4" key="1">
    <citation type="journal article" date="2017" name="Nat. Microbiol.">
        <title>Global analysis of biosynthetic gene clusters reveals vast potential of secondary metabolite production in Penicillium species.</title>
        <authorList>
            <person name="Nielsen J.C."/>
            <person name="Grijseels S."/>
            <person name="Prigent S."/>
            <person name="Ji B."/>
            <person name="Dainat J."/>
            <person name="Nielsen K.F."/>
            <person name="Frisvad J.C."/>
            <person name="Workman M."/>
            <person name="Nielsen J."/>
        </authorList>
    </citation>
    <scope>NUCLEOTIDE SEQUENCE [LARGE SCALE GENOMIC DNA]</scope>
    <source>
        <strain evidence="4">IBT 13039</strain>
    </source>
</reference>
<dbReference type="Gene3D" id="3.40.640.10">
    <property type="entry name" value="Type I PLP-dependent aspartate aminotransferase-like (Major domain)"/>
    <property type="match status" value="1"/>
</dbReference>
<evidence type="ECO:0000313" key="4">
    <source>
        <dbReference type="Proteomes" id="UP000191691"/>
    </source>
</evidence>
<feature type="domain" description="Aminotransferase class V" evidence="2">
    <location>
        <begin position="60"/>
        <end position="226"/>
    </location>
</feature>
<dbReference type="EMBL" id="MOOB01000051">
    <property type="protein sequence ID" value="OQE79421.1"/>
    <property type="molecule type" value="Genomic_DNA"/>
</dbReference>
<proteinExistence type="predicted"/>
<gene>
    <name evidence="3" type="ORF">PENNAL_c0051G06799</name>
</gene>
<evidence type="ECO:0000256" key="1">
    <source>
        <dbReference type="ARBA" id="ARBA00022898"/>
    </source>
</evidence>
<comment type="caution">
    <text evidence="3">The sequence shown here is derived from an EMBL/GenBank/DDBJ whole genome shotgun (WGS) entry which is preliminary data.</text>
</comment>
<dbReference type="AlphaFoldDB" id="A0A1V6XWG1"/>